<keyword evidence="2" id="KW-1185">Reference proteome</keyword>
<accession>A0ACB9PSA8</accession>
<proteinExistence type="predicted"/>
<sequence>MILSYLGRFPWHLKAPLFEEYSKLLDLLNIEVQRLALLMGMYYWDPSYRCFTFNDIDLTPTLEKYGHMLGMPMKKQSSVYTYSKSRIAMKHISNLFGISEEELAKEGAKMNGETCIWPMTRGCISYSPMMVLQQYKMRQFIPPTKRLVEVEFFYKDHPDPELVNLYRQAWRHILIHDVKFCSVSMKIEEDYEEWFRNRGKNLLVPEATHPYFPLLPKETIQNFEVEQELRSKLEQAEDKLLKYERKVKSLKEELDKVNGQLHNKGTGERMDDLKKKNLAGQVRLAVIKENMKG</sequence>
<comment type="caution">
    <text evidence="1">The sequence shown here is derived from an EMBL/GenBank/DDBJ whole genome shotgun (WGS) entry which is preliminary data.</text>
</comment>
<protein>
    <submittedName>
        <fullName evidence="1">Uncharacterized protein</fullName>
    </submittedName>
</protein>
<dbReference type="EMBL" id="CM039428">
    <property type="protein sequence ID" value="KAI4351381.1"/>
    <property type="molecule type" value="Genomic_DNA"/>
</dbReference>
<organism evidence="1 2">
    <name type="scientific">Bauhinia variegata</name>
    <name type="common">Purple orchid tree</name>
    <name type="synonym">Phanera variegata</name>
    <dbReference type="NCBI Taxonomy" id="167791"/>
    <lineage>
        <taxon>Eukaryota</taxon>
        <taxon>Viridiplantae</taxon>
        <taxon>Streptophyta</taxon>
        <taxon>Embryophyta</taxon>
        <taxon>Tracheophyta</taxon>
        <taxon>Spermatophyta</taxon>
        <taxon>Magnoliopsida</taxon>
        <taxon>eudicotyledons</taxon>
        <taxon>Gunneridae</taxon>
        <taxon>Pentapetalae</taxon>
        <taxon>rosids</taxon>
        <taxon>fabids</taxon>
        <taxon>Fabales</taxon>
        <taxon>Fabaceae</taxon>
        <taxon>Cercidoideae</taxon>
        <taxon>Cercideae</taxon>
        <taxon>Bauhiniinae</taxon>
        <taxon>Bauhinia</taxon>
    </lineage>
</organism>
<evidence type="ECO:0000313" key="1">
    <source>
        <dbReference type="EMBL" id="KAI4351381.1"/>
    </source>
</evidence>
<reference evidence="1 2" key="1">
    <citation type="journal article" date="2022" name="DNA Res.">
        <title>Chromosomal-level genome assembly of the orchid tree Bauhinia variegata (Leguminosae; Cercidoideae) supports the allotetraploid origin hypothesis of Bauhinia.</title>
        <authorList>
            <person name="Zhong Y."/>
            <person name="Chen Y."/>
            <person name="Zheng D."/>
            <person name="Pang J."/>
            <person name="Liu Y."/>
            <person name="Luo S."/>
            <person name="Meng S."/>
            <person name="Qian L."/>
            <person name="Wei D."/>
            <person name="Dai S."/>
            <person name="Zhou R."/>
        </authorList>
    </citation>
    <scope>NUCLEOTIDE SEQUENCE [LARGE SCALE GENOMIC DNA]</scope>
    <source>
        <strain evidence="1">BV-YZ2020</strain>
    </source>
</reference>
<dbReference type="Proteomes" id="UP000828941">
    <property type="component" value="Chromosome 3"/>
</dbReference>
<gene>
    <name evidence="1" type="ORF">L6164_005751</name>
</gene>
<name>A0ACB9PSA8_BAUVA</name>
<evidence type="ECO:0000313" key="2">
    <source>
        <dbReference type="Proteomes" id="UP000828941"/>
    </source>
</evidence>